<gene>
    <name evidence="3" type="ORF">COOX1_0934</name>
</gene>
<feature type="domain" description="HTH marR-type" evidence="2">
    <location>
        <begin position="7"/>
        <end position="143"/>
    </location>
</feature>
<dbReference type="InterPro" id="IPR036388">
    <property type="entry name" value="WH-like_DNA-bd_sf"/>
</dbReference>
<dbReference type="PANTHER" id="PTHR33164:SF43">
    <property type="entry name" value="HTH-TYPE TRANSCRIPTIONAL REPRESSOR YETL"/>
    <property type="match status" value="1"/>
</dbReference>
<dbReference type="PROSITE" id="PS50995">
    <property type="entry name" value="HTH_MARR_2"/>
    <property type="match status" value="1"/>
</dbReference>
<dbReference type="GO" id="GO:0003677">
    <property type="term" value="F:DNA binding"/>
    <property type="evidence" value="ECO:0007669"/>
    <property type="project" value="UniProtKB-KW"/>
</dbReference>
<accession>A0A6F9E4Y5</accession>
<organism evidence="3 4">
    <name type="scientific">Kyrpidia spormannii</name>
    <dbReference type="NCBI Taxonomy" id="2055160"/>
    <lineage>
        <taxon>Bacteria</taxon>
        <taxon>Bacillati</taxon>
        <taxon>Bacillota</taxon>
        <taxon>Bacilli</taxon>
        <taxon>Bacillales</taxon>
        <taxon>Alicyclobacillaceae</taxon>
        <taxon>Kyrpidia</taxon>
    </lineage>
</organism>
<dbReference type="InterPro" id="IPR039422">
    <property type="entry name" value="MarR/SlyA-like"/>
</dbReference>
<dbReference type="SUPFAM" id="SSF46785">
    <property type="entry name" value="Winged helix' DNA-binding domain"/>
    <property type="match status" value="1"/>
</dbReference>
<dbReference type="Proteomes" id="UP000502196">
    <property type="component" value="Chromosome"/>
</dbReference>
<dbReference type="GO" id="GO:0003700">
    <property type="term" value="F:DNA-binding transcription factor activity"/>
    <property type="evidence" value="ECO:0007669"/>
    <property type="project" value="InterPro"/>
</dbReference>
<evidence type="ECO:0000313" key="3">
    <source>
        <dbReference type="EMBL" id="CAB3391483.1"/>
    </source>
</evidence>
<reference evidence="3 4" key="1">
    <citation type="submission" date="2020-04" db="EMBL/GenBank/DDBJ databases">
        <authorList>
            <person name="Hogendoorn C."/>
        </authorList>
    </citation>
    <scope>NUCLEOTIDE SEQUENCE [LARGE SCALE GENOMIC DNA]</scope>
    <source>
        <strain evidence="3">COOX1</strain>
    </source>
</reference>
<protein>
    <recommendedName>
        <fullName evidence="2">HTH marR-type domain-containing protein</fullName>
    </recommendedName>
</protein>
<keyword evidence="1" id="KW-0238">DNA-binding</keyword>
<dbReference type="GO" id="GO:0006950">
    <property type="term" value="P:response to stress"/>
    <property type="evidence" value="ECO:0007669"/>
    <property type="project" value="TreeGrafter"/>
</dbReference>
<evidence type="ECO:0000256" key="1">
    <source>
        <dbReference type="ARBA" id="ARBA00023125"/>
    </source>
</evidence>
<dbReference type="AlphaFoldDB" id="A0A6F9E4Y5"/>
<evidence type="ECO:0000259" key="2">
    <source>
        <dbReference type="PROSITE" id="PS50995"/>
    </source>
</evidence>
<evidence type="ECO:0000313" key="4">
    <source>
        <dbReference type="Proteomes" id="UP000502196"/>
    </source>
</evidence>
<dbReference type="Gene3D" id="1.10.10.10">
    <property type="entry name" value="Winged helix-like DNA-binding domain superfamily/Winged helix DNA-binding domain"/>
    <property type="match status" value="1"/>
</dbReference>
<dbReference type="InterPro" id="IPR000835">
    <property type="entry name" value="HTH_MarR-typ"/>
</dbReference>
<dbReference type="InterPro" id="IPR036390">
    <property type="entry name" value="WH_DNA-bd_sf"/>
</dbReference>
<dbReference type="SMART" id="SM00347">
    <property type="entry name" value="HTH_MARR"/>
    <property type="match status" value="1"/>
</dbReference>
<dbReference type="EMBL" id="LR792683">
    <property type="protein sequence ID" value="CAB3391483.1"/>
    <property type="molecule type" value="Genomic_DNA"/>
</dbReference>
<dbReference type="Pfam" id="PF01047">
    <property type="entry name" value="MarR"/>
    <property type="match status" value="1"/>
</dbReference>
<sequence length="181" mass="20814">MHRWADVHLTFNLIRSLSKALDDDLRRIARPYHLTGSQLHLLSLLYQEDGVSISTIAQRGLWHISSAFHNVAKLEQLGLVTTRSNQEDERITEVHLTEEGRRLFDAVSGEIEQSRVIQAIQKLQEHMGSQQELPVQIGLFLCEALSGRDFTQWLLRSTAQWKQTDNPEDVEKMTDTVYANH</sequence>
<dbReference type="PANTHER" id="PTHR33164">
    <property type="entry name" value="TRANSCRIPTIONAL REGULATOR, MARR FAMILY"/>
    <property type="match status" value="1"/>
</dbReference>
<proteinExistence type="predicted"/>
<name>A0A6F9E4Y5_9BACL</name>
<dbReference type="RefSeq" id="WP_170085074.1">
    <property type="nucleotide sequence ID" value="NZ_CP047972.1"/>
</dbReference>